<reference evidence="16 17" key="1">
    <citation type="submission" date="2013-05" db="EMBL/GenBank/DDBJ databases">
        <title>Draft genome sequence of Rubidibacter lacunae KORDI 51-2.</title>
        <authorList>
            <person name="Choi D.H."/>
            <person name="Noh J.H."/>
            <person name="Kwon K.-K."/>
            <person name="Lee J.-H."/>
            <person name="Ryu J.-Y."/>
        </authorList>
    </citation>
    <scope>NUCLEOTIDE SEQUENCE [LARGE SCALE GENOMIC DNA]</scope>
    <source>
        <strain evidence="16 17">KORDI 51-2</strain>
    </source>
</reference>
<dbReference type="PANTHER" id="PTHR10903:SF135">
    <property type="entry name" value="TRANSLOCASE OF CHLOROPLAST 120, CHLOROPLASTIC-RELATED"/>
    <property type="match status" value="1"/>
</dbReference>
<sequence>MRVFVSYSSSDQSHVNDVEQVLKTVGVEYFLDKRDMHWGDDISARIVTEILSSDALLVLVSQSSLKSPWVQFEIGAASGMDKQILPFLAEGDLDVPDYIRQYHYATNLDDIAKYFSDLKDDESNSDGWTEEQFSRFQEIKEQIKFTDKWRFTFLMTGRTGVGKSSTINSLMGEEVSPRGRYKRTTTNVLCHEGIIDEVPYTIYDSPGLADTDKSKQTDYSYLRQIQRVVKKIDCMLFVTKLNDTRPEQGDLKTIRRITKYFGADIWKHAVIVLTFADKVHPKLFQETYNNRSNLIRAAINNNTEGKYAADIPFVAAANDEISGQPIPLPDGNIWLGELYTEVFCRIKEENAAPFFFATLKRLKKKNKKHGSNRRDSNNNIEIDKNQGKRIGDHFSSASEAWEATKKLGRTIYQGFLSFFTGE</sequence>
<evidence type="ECO:0000256" key="11">
    <source>
        <dbReference type="ARBA" id="ARBA00023134"/>
    </source>
</evidence>
<proteinExistence type="predicted"/>
<dbReference type="GO" id="GO:0016787">
    <property type="term" value="F:hydrolase activity"/>
    <property type="evidence" value="ECO:0007669"/>
    <property type="project" value="UniProtKB-KW"/>
</dbReference>
<dbReference type="AlphaFoldDB" id="U5DAN2"/>
<keyword evidence="7" id="KW-0378">Hydrolase</keyword>
<accession>U5DAN2</accession>
<gene>
    <name evidence="16" type="ORF">KR51_00018120</name>
</gene>
<comment type="caution">
    <text evidence="16">The sequence shown here is derived from an EMBL/GenBank/DDBJ whole genome shotgun (WGS) entry which is preliminary data.</text>
</comment>
<keyword evidence="17" id="KW-1185">Reference proteome</keyword>
<dbReference type="GO" id="GO:0007165">
    <property type="term" value="P:signal transduction"/>
    <property type="evidence" value="ECO:0007669"/>
    <property type="project" value="InterPro"/>
</dbReference>
<protein>
    <submittedName>
        <fullName evidence="16">Putative GTPase</fullName>
    </submittedName>
</protein>
<dbReference type="STRING" id="582515.KR51_00018120"/>
<dbReference type="InterPro" id="IPR045058">
    <property type="entry name" value="GIMA/IAN/Toc"/>
</dbReference>
<keyword evidence="3" id="KW-0813">Transport</keyword>
<keyword evidence="4" id="KW-0812">Transmembrane</keyword>
<evidence type="ECO:0000256" key="1">
    <source>
        <dbReference type="ARBA" id="ARBA00001946"/>
    </source>
</evidence>
<evidence type="ECO:0000256" key="4">
    <source>
        <dbReference type="ARBA" id="ARBA00022692"/>
    </source>
</evidence>
<dbReference type="PANTHER" id="PTHR10903">
    <property type="entry name" value="GTPASE, IMAP FAMILY MEMBER-RELATED"/>
    <property type="match status" value="1"/>
</dbReference>
<evidence type="ECO:0000313" key="16">
    <source>
        <dbReference type="EMBL" id="ERN41593.1"/>
    </source>
</evidence>
<dbReference type="InterPro" id="IPR027417">
    <property type="entry name" value="P-loop_NTPase"/>
</dbReference>
<dbReference type="GO" id="GO:0046872">
    <property type="term" value="F:metal ion binding"/>
    <property type="evidence" value="ECO:0007669"/>
    <property type="project" value="UniProtKB-KW"/>
</dbReference>
<evidence type="ECO:0000256" key="3">
    <source>
        <dbReference type="ARBA" id="ARBA00022448"/>
    </source>
</evidence>
<dbReference type="SUPFAM" id="SSF52540">
    <property type="entry name" value="P-loop containing nucleoside triphosphate hydrolases"/>
    <property type="match status" value="1"/>
</dbReference>
<evidence type="ECO:0000256" key="6">
    <source>
        <dbReference type="ARBA" id="ARBA00022741"/>
    </source>
</evidence>
<dbReference type="eggNOG" id="COG3596">
    <property type="taxonomic scope" value="Bacteria"/>
</dbReference>
<dbReference type="PROSITE" id="PS51720">
    <property type="entry name" value="G_AIG1"/>
    <property type="match status" value="1"/>
</dbReference>
<evidence type="ECO:0000256" key="9">
    <source>
        <dbReference type="ARBA" id="ARBA00022927"/>
    </source>
</evidence>
<dbReference type="Pfam" id="PF13676">
    <property type="entry name" value="TIR_2"/>
    <property type="match status" value="1"/>
</dbReference>
<feature type="domain" description="TIR" evidence="14">
    <location>
        <begin position="1"/>
        <end position="147"/>
    </location>
</feature>
<evidence type="ECO:0000256" key="8">
    <source>
        <dbReference type="ARBA" id="ARBA00022842"/>
    </source>
</evidence>
<evidence type="ECO:0000313" key="17">
    <source>
        <dbReference type="Proteomes" id="UP000016960"/>
    </source>
</evidence>
<evidence type="ECO:0000256" key="2">
    <source>
        <dbReference type="ARBA" id="ARBA00004167"/>
    </source>
</evidence>
<dbReference type="Gene3D" id="3.40.50.10140">
    <property type="entry name" value="Toll/interleukin-1 receptor homology (TIR) domain"/>
    <property type="match status" value="1"/>
</dbReference>
<keyword evidence="9" id="KW-0653">Protein transport</keyword>
<feature type="compositionally biased region" description="Basic and acidic residues" evidence="13">
    <location>
        <begin position="372"/>
        <end position="388"/>
    </location>
</feature>
<dbReference type="Gene3D" id="3.40.50.300">
    <property type="entry name" value="P-loop containing nucleotide triphosphate hydrolases"/>
    <property type="match status" value="1"/>
</dbReference>
<comment type="cofactor">
    <cofactor evidence="1">
        <name>Mg(2+)</name>
        <dbReference type="ChEBI" id="CHEBI:18420"/>
    </cofactor>
</comment>
<dbReference type="GO" id="GO:0016020">
    <property type="term" value="C:membrane"/>
    <property type="evidence" value="ECO:0007669"/>
    <property type="project" value="UniProtKB-SubCell"/>
</dbReference>
<feature type="domain" description="AIG1-type G" evidence="15">
    <location>
        <begin position="148"/>
        <end position="363"/>
    </location>
</feature>
<evidence type="ECO:0000256" key="12">
    <source>
        <dbReference type="ARBA" id="ARBA00023136"/>
    </source>
</evidence>
<organism evidence="16 17">
    <name type="scientific">Rubidibacter lacunae KORDI 51-2</name>
    <dbReference type="NCBI Taxonomy" id="582515"/>
    <lineage>
        <taxon>Bacteria</taxon>
        <taxon>Bacillati</taxon>
        <taxon>Cyanobacteriota</taxon>
        <taxon>Cyanophyceae</taxon>
        <taxon>Oscillatoriophycideae</taxon>
        <taxon>Chroococcales</taxon>
        <taxon>Aphanothecaceae</taxon>
        <taxon>Rubidibacter</taxon>
    </lineage>
</organism>
<dbReference type="RefSeq" id="WP_022606665.1">
    <property type="nucleotide sequence ID" value="NZ_ASSJ01000047.1"/>
</dbReference>
<dbReference type="Proteomes" id="UP000016960">
    <property type="component" value="Unassembled WGS sequence"/>
</dbReference>
<dbReference type="GO" id="GO:0005525">
    <property type="term" value="F:GTP binding"/>
    <property type="evidence" value="ECO:0007669"/>
    <property type="project" value="UniProtKB-KW"/>
</dbReference>
<dbReference type="InterPro" id="IPR000157">
    <property type="entry name" value="TIR_dom"/>
</dbReference>
<evidence type="ECO:0000256" key="5">
    <source>
        <dbReference type="ARBA" id="ARBA00022723"/>
    </source>
</evidence>
<evidence type="ECO:0000259" key="15">
    <source>
        <dbReference type="PROSITE" id="PS51720"/>
    </source>
</evidence>
<evidence type="ECO:0000256" key="7">
    <source>
        <dbReference type="ARBA" id="ARBA00022801"/>
    </source>
</evidence>
<feature type="region of interest" description="Disordered" evidence="13">
    <location>
        <begin position="366"/>
        <end position="388"/>
    </location>
</feature>
<evidence type="ECO:0000256" key="10">
    <source>
        <dbReference type="ARBA" id="ARBA00022989"/>
    </source>
</evidence>
<dbReference type="OrthoDB" id="9255830at2"/>
<evidence type="ECO:0000259" key="14">
    <source>
        <dbReference type="PROSITE" id="PS50104"/>
    </source>
</evidence>
<keyword evidence="12" id="KW-0472">Membrane</keyword>
<comment type="subcellular location">
    <subcellularLocation>
        <location evidence="2">Membrane</location>
        <topology evidence="2">Single-pass membrane protein</topology>
    </subcellularLocation>
</comment>
<dbReference type="InterPro" id="IPR006703">
    <property type="entry name" value="G_AIG1"/>
</dbReference>
<keyword evidence="11" id="KW-0342">GTP-binding</keyword>
<dbReference type="InParanoid" id="U5DAN2"/>
<keyword evidence="10" id="KW-1133">Transmembrane helix</keyword>
<keyword evidence="5" id="KW-0479">Metal-binding</keyword>
<dbReference type="GO" id="GO:0015031">
    <property type="term" value="P:protein transport"/>
    <property type="evidence" value="ECO:0007669"/>
    <property type="project" value="UniProtKB-KW"/>
</dbReference>
<keyword evidence="8" id="KW-0460">Magnesium</keyword>
<dbReference type="InterPro" id="IPR035897">
    <property type="entry name" value="Toll_tir_struct_dom_sf"/>
</dbReference>
<keyword evidence="6" id="KW-0547">Nucleotide-binding</keyword>
<name>U5DAN2_9CHRO</name>
<evidence type="ECO:0000256" key="13">
    <source>
        <dbReference type="SAM" id="MobiDB-lite"/>
    </source>
</evidence>
<dbReference type="Pfam" id="PF04548">
    <property type="entry name" value="AIG1"/>
    <property type="match status" value="1"/>
</dbReference>
<dbReference type="EMBL" id="ASSJ01000047">
    <property type="protein sequence ID" value="ERN41593.1"/>
    <property type="molecule type" value="Genomic_DNA"/>
</dbReference>
<dbReference type="SUPFAM" id="SSF52200">
    <property type="entry name" value="Toll/Interleukin receptor TIR domain"/>
    <property type="match status" value="1"/>
</dbReference>
<dbReference type="PROSITE" id="PS50104">
    <property type="entry name" value="TIR"/>
    <property type="match status" value="1"/>
</dbReference>